<dbReference type="InterPro" id="IPR031350">
    <property type="entry name" value="Goodbye_dom"/>
</dbReference>
<dbReference type="EMBL" id="MSFN02000007">
    <property type="protein sequence ID" value="PTU19008.1"/>
    <property type="molecule type" value="Genomic_DNA"/>
</dbReference>
<dbReference type="Pfam" id="PF17109">
    <property type="entry name" value="Goodbye"/>
    <property type="match status" value="1"/>
</dbReference>
<feature type="domain" description="Fungal STAND N-terminal Goodbye" evidence="1">
    <location>
        <begin position="14"/>
        <end position="123"/>
    </location>
</feature>
<sequence length="124" mass="13573">MVVAPKNQIPAIYARAIQRYQEITDESLDVEFLAKIQNVDDLTKEIDARNKNFREFREKRGVIFNALQSALIPVELFGNLAAGGASMVFPPSSLVFGAVTYLMGAAKGVSSSYDAIQDLMGSLK</sequence>
<evidence type="ECO:0000313" key="3">
    <source>
        <dbReference type="Proteomes" id="UP000244073"/>
    </source>
</evidence>
<evidence type="ECO:0000313" key="2">
    <source>
        <dbReference type="EMBL" id="PTU19008.1"/>
    </source>
</evidence>
<dbReference type="GeneID" id="63809772"/>
<comment type="caution">
    <text evidence="2">The sequence shown here is derived from an EMBL/GenBank/DDBJ whole genome shotgun (WGS) entry which is preliminary data.</text>
</comment>
<reference evidence="2 3" key="1">
    <citation type="journal article" date="2018" name="Proc. Natl. Acad. Sci. U.S.A.">
        <title>Linking secondary metabolites to gene clusters through genome sequencing of six diverse Aspergillus species.</title>
        <authorList>
            <person name="Kaerboelling I."/>
            <person name="Vesth T.C."/>
            <person name="Frisvad J.C."/>
            <person name="Nybo J.L."/>
            <person name="Theobald S."/>
            <person name="Kuo A."/>
            <person name="Bowyer P."/>
            <person name="Matsuda Y."/>
            <person name="Mondo S."/>
            <person name="Lyhne E.K."/>
            <person name="Kogle M.E."/>
            <person name="Clum A."/>
            <person name="Lipzen A."/>
            <person name="Salamov A."/>
            <person name="Ngan C.Y."/>
            <person name="Daum C."/>
            <person name="Chiniquy J."/>
            <person name="Barry K."/>
            <person name="LaButti K."/>
            <person name="Haridas S."/>
            <person name="Simmons B.A."/>
            <person name="Magnuson J.K."/>
            <person name="Mortensen U.H."/>
            <person name="Larsen T.O."/>
            <person name="Grigoriev I.V."/>
            <person name="Baker S.E."/>
            <person name="Andersen M.R."/>
        </authorList>
    </citation>
    <scope>NUCLEOTIDE SEQUENCE [LARGE SCALE GENOMIC DNA]</scope>
    <source>
        <strain evidence="2 3">IBT 24754</strain>
    </source>
</reference>
<organism evidence="2 3">
    <name type="scientific">Aspergillus ochraceoroseus IBT 24754</name>
    <dbReference type="NCBI Taxonomy" id="1392256"/>
    <lineage>
        <taxon>Eukaryota</taxon>
        <taxon>Fungi</taxon>
        <taxon>Dikarya</taxon>
        <taxon>Ascomycota</taxon>
        <taxon>Pezizomycotina</taxon>
        <taxon>Eurotiomycetes</taxon>
        <taxon>Eurotiomycetidae</taxon>
        <taxon>Eurotiales</taxon>
        <taxon>Aspergillaceae</taxon>
        <taxon>Aspergillus</taxon>
        <taxon>Aspergillus subgen. Nidulantes</taxon>
    </lineage>
</organism>
<dbReference type="VEuPathDB" id="FungiDB:P175DRAFT_0342358"/>
<evidence type="ECO:0000259" key="1">
    <source>
        <dbReference type="Pfam" id="PF17109"/>
    </source>
</evidence>
<protein>
    <recommendedName>
        <fullName evidence="1">Fungal STAND N-terminal Goodbye domain-containing protein</fullName>
    </recommendedName>
</protein>
<dbReference type="OrthoDB" id="448455at2759"/>
<dbReference type="Proteomes" id="UP000244073">
    <property type="component" value="Unassembled WGS sequence"/>
</dbReference>
<dbReference type="AlphaFoldDB" id="A0A2T5LRU9"/>
<proteinExistence type="predicted"/>
<accession>A0A2T5LRU9</accession>
<name>A0A2T5LRU9_9EURO</name>
<dbReference type="RefSeq" id="XP_040750400.1">
    <property type="nucleotide sequence ID" value="XM_040892890.1"/>
</dbReference>
<gene>
    <name evidence="2" type="ORF">P175DRAFT_0342358</name>
</gene>